<gene>
    <name evidence="2" type="ORF">FEM01_12820</name>
</gene>
<sequence>MKTSVKSVFAAVSLLVAGAVQAGPLVEVTFKNLGSQPANLKMVTSNESSTYQIADPKPDQKVDAGAMTYAKVQRVISPDVNAAMVRYTIGSKTCAFGTTFQMRMLPGGITQPQWTKTATPSGGATCTANITRTNADRSWAVEFTMK</sequence>
<keyword evidence="3" id="KW-1185">Reference proteome</keyword>
<dbReference type="AlphaFoldDB" id="A0A5R8Z3E0"/>
<protein>
    <submittedName>
        <fullName evidence="2">Uncharacterized protein</fullName>
    </submittedName>
</protein>
<dbReference type="Proteomes" id="UP000309819">
    <property type="component" value="Unassembled WGS sequence"/>
</dbReference>
<dbReference type="EMBL" id="VAUO01000005">
    <property type="protein sequence ID" value="TLP60269.1"/>
    <property type="molecule type" value="Genomic_DNA"/>
</dbReference>
<feature type="chain" id="PRO_5024461873" evidence="1">
    <location>
        <begin position="23"/>
        <end position="146"/>
    </location>
</feature>
<organism evidence="2 3">
    <name type="scientific">Pseudomonas mosselii</name>
    <dbReference type="NCBI Taxonomy" id="78327"/>
    <lineage>
        <taxon>Bacteria</taxon>
        <taxon>Pseudomonadati</taxon>
        <taxon>Pseudomonadota</taxon>
        <taxon>Gammaproteobacteria</taxon>
        <taxon>Pseudomonadales</taxon>
        <taxon>Pseudomonadaceae</taxon>
        <taxon>Pseudomonas</taxon>
    </lineage>
</organism>
<evidence type="ECO:0000313" key="2">
    <source>
        <dbReference type="EMBL" id="TLP60269.1"/>
    </source>
</evidence>
<dbReference type="OrthoDB" id="8593804at2"/>
<feature type="signal peptide" evidence="1">
    <location>
        <begin position="1"/>
        <end position="22"/>
    </location>
</feature>
<evidence type="ECO:0000313" key="3">
    <source>
        <dbReference type="Proteomes" id="UP000309819"/>
    </source>
</evidence>
<reference evidence="2 3" key="1">
    <citation type="submission" date="2019-05" db="EMBL/GenBank/DDBJ databases">
        <title>Pseudomonas sp. SC006 isolated from lettuce that can produce HBGAs.</title>
        <authorList>
            <person name="Wang D."/>
            <person name="Liao N."/>
            <person name="Liu D."/>
            <person name="Zhang Z."/>
            <person name="Zou S."/>
        </authorList>
    </citation>
    <scope>NUCLEOTIDE SEQUENCE [LARGE SCALE GENOMIC DNA]</scope>
    <source>
        <strain evidence="2 3">SC006</strain>
    </source>
</reference>
<evidence type="ECO:0000256" key="1">
    <source>
        <dbReference type="SAM" id="SignalP"/>
    </source>
</evidence>
<accession>A0A5R8Z3E0</accession>
<name>A0A5R8Z3E0_9PSED</name>
<comment type="caution">
    <text evidence="2">The sequence shown here is derived from an EMBL/GenBank/DDBJ whole genome shotgun (WGS) entry which is preliminary data.</text>
</comment>
<proteinExistence type="predicted"/>
<keyword evidence="1" id="KW-0732">Signal</keyword>